<reference evidence="4" key="1">
    <citation type="journal article" date="2019" name="Int. J. Syst. Evol. Microbiol.">
        <title>The Global Catalogue of Microorganisms (GCM) 10K type strain sequencing project: providing services to taxonomists for standard genome sequencing and annotation.</title>
        <authorList>
            <consortium name="The Broad Institute Genomics Platform"/>
            <consortium name="The Broad Institute Genome Sequencing Center for Infectious Disease"/>
            <person name="Wu L."/>
            <person name="Ma J."/>
        </authorList>
    </citation>
    <scope>NUCLEOTIDE SEQUENCE [LARGE SCALE GENOMIC DNA]</scope>
    <source>
        <strain evidence="4">JCM 18285</strain>
    </source>
</reference>
<dbReference type="InterPro" id="IPR025970">
    <property type="entry name" value="SusE"/>
</dbReference>
<comment type="caution">
    <text evidence="3">The sequence shown here is derived from an EMBL/GenBank/DDBJ whole genome shotgun (WGS) entry which is preliminary data.</text>
</comment>
<accession>A0ABP9GC10</accession>
<dbReference type="EMBL" id="BAABJJ010000001">
    <property type="protein sequence ID" value="GAA4932613.1"/>
    <property type="molecule type" value="Genomic_DNA"/>
</dbReference>
<sequence length="654" mass="71006">MKNILYKISIILLALFVSCTEDVEFSSDTEALNGFSIVESAISSYVLNSGTPENTIELNWKKAIPGVSKTPTYKVLFFKTGDETPEFVSFLSNNDGVENKLTLTFETLDGALSTAGYAAGETAELLWQVVASNGDVEVTTSKNTVEIVRFSANGVKNFNLLLPDNNNIIKTDIYGDPDGEVTFSWEEATTTTGSGTIEYTLLFDELGGDFSEPLKAFDVPSGTFFTMTNTQIGQEFADNANVIWTVNAKISDDVSELKAEKKYLNWDVFVINELYLVGSHVGWDNTKANAFTSNGNGGFELRIDLSANDEFKFLPTLGTYDGDWGEDPSNPGKIVQDGEQNLKVTNAGTYVIAVDFPTLSVTVKEFAAPDNLYMVGSINGWNNTTAVPFYNDGNGVFSLTYDFDANAEFKFLPTLGTYDGDWGEDRANAGGLIQDGEQNIKITDAGKYVVIVDFNNLTVNASAINNLYSVGSHNGWNNADASQQFNTTGNGVFVRVQTFDAGSEFKLLPVSGDWGGDWGENPDNAGKLVQDGESNIPVATAGTYMITIDFNTLSFTVTEIPDNLYLVGSPNGWDNGTAPQFTKLSEGVFEISQILVASDEFKFLPVQGSWDNDWGQSSAYPGMLVRDGENNIAAPGDGTYIITVDFNEGTVIVQ</sequence>
<dbReference type="Proteomes" id="UP001501302">
    <property type="component" value="Unassembled WGS sequence"/>
</dbReference>
<evidence type="ECO:0000313" key="3">
    <source>
        <dbReference type="EMBL" id="GAA4932613.1"/>
    </source>
</evidence>
<protein>
    <recommendedName>
        <fullName evidence="5">SusF/SusE family outer membrane protein</fullName>
    </recommendedName>
</protein>
<dbReference type="InterPro" id="IPR032187">
    <property type="entry name" value="SusF/SusE-like_C"/>
</dbReference>
<feature type="domain" description="SusE outer membrane protein" evidence="1">
    <location>
        <begin position="35"/>
        <end position="129"/>
    </location>
</feature>
<name>A0ABP9GC10_9FLAO</name>
<dbReference type="Gene3D" id="2.60.40.3620">
    <property type="match status" value="4"/>
</dbReference>
<dbReference type="PROSITE" id="PS51257">
    <property type="entry name" value="PROKAR_LIPOPROTEIN"/>
    <property type="match status" value="1"/>
</dbReference>
<gene>
    <name evidence="3" type="ORF">GCM10023314_01180</name>
</gene>
<proteinExistence type="predicted"/>
<dbReference type="RefSeq" id="WP_345189517.1">
    <property type="nucleotide sequence ID" value="NZ_BAABJJ010000001.1"/>
</dbReference>
<feature type="domain" description="Outer membrane protein SusF/SusE-like C-terminal" evidence="2">
    <location>
        <begin position="466"/>
        <end position="555"/>
    </location>
</feature>
<dbReference type="Pfam" id="PF14292">
    <property type="entry name" value="SusE"/>
    <property type="match status" value="1"/>
</dbReference>
<evidence type="ECO:0000259" key="2">
    <source>
        <dbReference type="Pfam" id="PF16411"/>
    </source>
</evidence>
<evidence type="ECO:0000313" key="4">
    <source>
        <dbReference type="Proteomes" id="UP001501302"/>
    </source>
</evidence>
<evidence type="ECO:0008006" key="5">
    <source>
        <dbReference type="Google" id="ProtNLM"/>
    </source>
</evidence>
<organism evidence="3 4">
    <name type="scientific">Algibacter agarivorans</name>
    <dbReference type="NCBI Taxonomy" id="1109741"/>
    <lineage>
        <taxon>Bacteria</taxon>
        <taxon>Pseudomonadati</taxon>
        <taxon>Bacteroidota</taxon>
        <taxon>Flavobacteriia</taxon>
        <taxon>Flavobacteriales</taxon>
        <taxon>Flavobacteriaceae</taxon>
        <taxon>Algibacter</taxon>
    </lineage>
</organism>
<dbReference type="Pfam" id="PF16411">
    <property type="entry name" value="SusF_SusE"/>
    <property type="match status" value="1"/>
</dbReference>
<evidence type="ECO:0000259" key="1">
    <source>
        <dbReference type="Pfam" id="PF14292"/>
    </source>
</evidence>
<keyword evidence="4" id="KW-1185">Reference proteome</keyword>